<dbReference type="SMART" id="SM00220">
    <property type="entry name" value="S_TKc"/>
    <property type="match status" value="1"/>
</dbReference>
<dbReference type="Pfam" id="PF00069">
    <property type="entry name" value="Pkinase"/>
    <property type="match status" value="1"/>
</dbReference>
<evidence type="ECO:0000256" key="4">
    <source>
        <dbReference type="ARBA" id="ARBA00022741"/>
    </source>
</evidence>
<evidence type="ECO:0000256" key="8">
    <source>
        <dbReference type="SAM" id="MobiDB-lite"/>
    </source>
</evidence>
<dbReference type="PROSITE" id="PS50011">
    <property type="entry name" value="PROTEIN_KINASE_DOM"/>
    <property type="match status" value="1"/>
</dbReference>
<dbReference type="InterPro" id="IPR000719">
    <property type="entry name" value="Prot_kinase_dom"/>
</dbReference>
<keyword evidence="11" id="KW-1185">Reference proteome</keyword>
<protein>
    <recommendedName>
        <fullName evidence="1">non-specific serine/threonine protein kinase</fullName>
        <ecNumber evidence="1">2.7.11.1</ecNumber>
    </recommendedName>
</protein>
<name>A0A370GZ33_9NOCA</name>
<comment type="caution">
    <text evidence="10">The sequence shown here is derived from an EMBL/GenBank/DDBJ whole genome shotgun (WGS) entry which is preliminary data.</text>
</comment>
<evidence type="ECO:0000256" key="2">
    <source>
        <dbReference type="ARBA" id="ARBA00022527"/>
    </source>
</evidence>
<dbReference type="EMBL" id="QQAZ01000007">
    <property type="protein sequence ID" value="RDI48924.1"/>
    <property type="molecule type" value="Genomic_DNA"/>
</dbReference>
<dbReference type="InterPro" id="IPR011009">
    <property type="entry name" value="Kinase-like_dom_sf"/>
</dbReference>
<keyword evidence="3" id="KW-0808">Transferase</keyword>
<feature type="region of interest" description="Disordered" evidence="8">
    <location>
        <begin position="283"/>
        <end position="312"/>
    </location>
</feature>
<keyword evidence="4 7" id="KW-0547">Nucleotide-binding</keyword>
<dbReference type="GO" id="GO:0005524">
    <property type="term" value="F:ATP binding"/>
    <property type="evidence" value="ECO:0007669"/>
    <property type="project" value="UniProtKB-UniRule"/>
</dbReference>
<evidence type="ECO:0000256" key="6">
    <source>
        <dbReference type="ARBA" id="ARBA00022840"/>
    </source>
</evidence>
<evidence type="ECO:0000256" key="7">
    <source>
        <dbReference type="PROSITE-ProRule" id="PRU10141"/>
    </source>
</evidence>
<dbReference type="SUPFAM" id="SSF56112">
    <property type="entry name" value="Protein kinase-like (PK-like)"/>
    <property type="match status" value="1"/>
</dbReference>
<feature type="domain" description="Protein kinase" evidence="9">
    <location>
        <begin position="16"/>
        <end position="273"/>
    </location>
</feature>
<dbReference type="InterPro" id="IPR008271">
    <property type="entry name" value="Ser/Thr_kinase_AS"/>
</dbReference>
<organism evidence="10 11">
    <name type="scientific">Nocardia mexicana</name>
    <dbReference type="NCBI Taxonomy" id="279262"/>
    <lineage>
        <taxon>Bacteria</taxon>
        <taxon>Bacillati</taxon>
        <taxon>Actinomycetota</taxon>
        <taxon>Actinomycetes</taxon>
        <taxon>Mycobacteriales</taxon>
        <taxon>Nocardiaceae</taxon>
        <taxon>Nocardia</taxon>
    </lineage>
</organism>
<dbReference type="RefSeq" id="WP_068013466.1">
    <property type="nucleotide sequence ID" value="NZ_QQAZ01000007.1"/>
</dbReference>
<evidence type="ECO:0000256" key="3">
    <source>
        <dbReference type="ARBA" id="ARBA00022679"/>
    </source>
</evidence>
<dbReference type="FunFam" id="3.30.200.20:FF:000348">
    <property type="entry name" value="Serine/threonine protein kinase"/>
    <property type="match status" value="1"/>
</dbReference>
<dbReference type="PANTHER" id="PTHR43289:SF6">
    <property type="entry name" value="SERINE_THREONINE-PROTEIN KINASE NEKL-3"/>
    <property type="match status" value="1"/>
</dbReference>
<keyword evidence="6 7" id="KW-0067">ATP-binding</keyword>
<dbReference type="Gene3D" id="1.10.510.10">
    <property type="entry name" value="Transferase(Phosphotransferase) domain 1"/>
    <property type="match status" value="1"/>
</dbReference>
<accession>A0A370GZ33</accession>
<dbReference type="FunFam" id="1.10.510.10:FF:000021">
    <property type="entry name" value="Serine/threonine protein kinase"/>
    <property type="match status" value="1"/>
</dbReference>
<keyword evidence="5 10" id="KW-0418">Kinase</keyword>
<evidence type="ECO:0000259" key="9">
    <source>
        <dbReference type="PROSITE" id="PS50011"/>
    </source>
</evidence>
<dbReference type="PROSITE" id="PS00107">
    <property type="entry name" value="PROTEIN_KINASE_ATP"/>
    <property type="match status" value="1"/>
</dbReference>
<dbReference type="AlphaFoldDB" id="A0A370GZ33"/>
<dbReference type="InterPro" id="IPR017441">
    <property type="entry name" value="Protein_kinase_ATP_BS"/>
</dbReference>
<feature type="binding site" evidence="7">
    <location>
        <position position="45"/>
    </location>
    <ligand>
        <name>ATP</name>
        <dbReference type="ChEBI" id="CHEBI:30616"/>
    </ligand>
</feature>
<dbReference type="Proteomes" id="UP000255355">
    <property type="component" value="Unassembled WGS sequence"/>
</dbReference>
<dbReference type="Gene3D" id="3.30.200.20">
    <property type="entry name" value="Phosphorylase Kinase, domain 1"/>
    <property type="match status" value="1"/>
</dbReference>
<evidence type="ECO:0000256" key="5">
    <source>
        <dbReference type="ARBA" id="ARBA00022777"/>
    </source>
</evidence>
<evidence type="ECO:0000256" key="1">
    <source>
        <dbReference type="ARBA" id="ARBA00012513"/>
    </source>
</evidence>
<dbReference type="PANTHER" id="PTHR43289">
    <property type="entry name" value="MITOGEN-ACTIVATED PROTEIN KINASE KINASE KINASE 20-RELATED"/>
    <property type="match status" value="1"/>
</dbReference>
<dbReference type="PROSITE" id="PS00108">
    <property type="entry name" value="PROTEIN_KINASE_ST"/>
    <property type="match status" value="1"/>
</dbReference>
<evidence type="ECO:0000313" key="11">
    <source>
        <dbReference type="Proteomes" id="UP000255355"/>
    </source>
</evidence>
<sequence length="673" mass="71895">MTTPRPLAVGSRFGPYRLDRLLGRGGMGEVFEAYDTEKDRTVAIKVMPERFAEDSLYRERFRRESHVAARLKEPHVIPIHDYGEIDGHLYIDMRLVDGVSLNTVLREEAPLAPARAVDLVRQVAAALDAAHADGLVHRDVKPDNILTTSGGFAYLADFGIAHSSSAGGLTSDRSLVGTFRYMAPERYTSPAVTPASDIYALTCVLYECLTGAHPFPVSADSEIMRAHLFDPVPPPSRVRADVPPGFDSVVARGMAKDPADRFATAGDLADAAVAALSTGGAADVAAERPPVSNESSDVTRTSDHDAVPGPRSGGPLPVLVRIRSASTPLSLIAIVIIATATSFAYWAATRTESAGTAVADATALRGADLDLLASLSGPGYHRANCVHRDPDSTTAAIVFCDPNPATSSPAGLFLRFRDIEGLRAYYYRTTTLSGFKAASCPGDPPGPDGPSRFDNREVGRKACFTNGFDNPAVPRPGLILTNEGLLSLALLYWADPSETPLRDQEAVSGIWQFRTGTAATDPDWFTPEDRAVLGRLGGEYIPRNCRHLEPPAGISGSAIVCGPRPGSPVVHLIGFPDHASALSSYRGTVSQIPGRACGNGPGLDGVWSTATAPVGRMTCYPDETPRYGSRTCLMALHEEFLTLIEVCTTSSTNPADAPETEPELLTWFQQHFD</sequence>
<dbReference type="CDD" id="cd14014">
    <property type="entry name" value="STKc_PknB_like"/>
    <property type="match status" value="1"/>
</dbReference>
<gene>
    <name evidence="10" type="ORF">DFR68_10749</name>
</gene>
<dbReference type="GO" id="GO:0004674">
    <property type="term" value="F:protein serine/threonine kinase activity"/>
    <property type="evidence" value="ECO:0007669"/>
    <property type="project" value="UniProtKB-KW"/>
</dbReference>
<evidence type="ECO:0000313" key="10">
    <source>
        <dbReference type="EMBL" id="RDI48924.1"/>
    </source>
</evidence>
<proteinExistence type="predicted"/>
<dbReference type="STRING" id="1210089.GCA_001613165_00539"/>
<reference evidence="10 11" key="1">
    <citation type="submission" date="2018-07" db="EMBL/GenBank/DDBJ databases">
        <title>Genomic Encyclopedia of Type Strains, Phase IV (KMG-IV): sequencing the most valuable type-strain genomes for metagenomic binning, comparative biology and taxonomic classification.</title>
        <authorList>
            <person name="Goeker M."/>
        </authorList>
    </citation>
    <scope>NUCLEOTIDE SEQUENCE [LARGE SCALE GENOMIC DNA]</scope>
    <source>
        <strain evidence="10 11">DSM 44952</strain>
    </source>
</reference>
<keyword evidence="2 10" id="KW-0723">Serine/threonine-protein kinase</keyword>
<dbReference type="EC" id="2.7.11.1" evidence="1"/>